<dbReference type="PANTHER" id="PTHR43818">
    <property type="entry name" value="BCDNA.GH03377"/>
    <property type="match status" value="1"/>
</dbReference>
<protein>
    <recommendedName>
        <fullName evidence="1">Gfo/Idh/MocA-like oxidoreductase bacterial type C-terminal domain-containing protein</fullName>
    </recommendedName>
</protein>
<dbReference type="Pfam" id="PF19051">
    <property type="entry name" value="GFO_IDH_MocA_C2"/>
    <property type="match status" value="1"/>
</dbReference>
<dbReference type="SUPFAM" id="SSF55347">
    <property type="entry name" value="Glyceraldehyde-3-phosphate dehydrogenase-like, C-terminal domain"/>
    <property type="match status" value="1"/>
</dbReference>
<dbReference type="PANTHER" id="PTHR43818:SF10">
    <property type="entry name" value="NADH-DEPENDENT DEHYDROGENASE-RELATED"/>
    <property type="match status" value="1"/>
</dbReference>
<gene>
    <name evidence="2" type="ORF">DYBT9275_03597</name>
</gene>
<feature type="domain" description="Gfo/Idh/MocA-like oxidoreductase bacterial type C-terminal" evidence="1">
    <location>
        <begin position="5"/>
        <end position="25"/>
    </location>
</feature>
<comment type="caution">
    <text evidence="2">The sequence shown here is derived from an EMBL/GenBank/DDBJ whole genome shotgun (WGS) entry which is preliminary data.</text>
</comment>
<accession>A0A916NCN0</accession>
<dbReference type="InterPro" id="IPR043906">
    <property type="entry name" value="Gfo/Idh/MocA_OxRdtase_bact_C"/>
</dbReference>
<dbReference type="Proteomes" id="UP000680038">
    <property type="component" value="Unassembled WGS sequence"/>
</dbReference>
<dbReference type="Gene3D" id="3.30.360.10">
    <property type="entry name" value="Dihydrodipicolinate Reductase, domain 2"/>
    <property type="match status" value="1"/>
</dbReference>
<proteinExistence type="predicted"/>
<organism evidence="2 3">
    <name type="scientific">Dyadobacter helix</name>
    <dbReference type="NCBI Taxonomy" id="2822344"/>
    <lineage>
        <taxon>Bacteria</taxon>
        <taxon>Pseudomonadati</taxon>
        <taxon>Bacteroidota</taxon>
        <taxon>Cytophagia</taxon>
        <taxon>Cytophagales</taxon>
        <taxon>Spirosomataceae</taxon>
        <taxon>Dyadobacter</taxon>
    </lineage>
</organism>
<reference evidence="2" key="1">
    <citation type="submission" date="2021-04" db="EMBL/GenBank/DDBJ databases">
        <authorList>
            <person name="Rodrigo-Torres L."/>
            <person name="Arahal R. D."/>
            <person name="Lucena T."/>
        </authorList>
    </citation>
    <scope>NUCLEOTIDE SEQUENCE</scope>
    <source>
        <strain evidence="2">CECT 9275</strain>
    </source>
</reference>
<dbReference type="InterPro" id="IPR050463">
    <property type="entry name" value="Gfo/Idh/MocA_oxidrdct_glycsds"/>
</dbReference>
<dbReference type="EMBL" id="CAJRAF010000002">
    <property type="protein sequence ID" value="CAG5005519.1"/>
    <property type="molecule type" value="Genomic_DNA"/>
</dbReference>
<keyword evidence="3" id="KW-1185">Reference proteome</keyword>
<dbReference type="AlphaFoldDB" id="A0A916NCN0"/>
<evidence type="ECO:0000313" key="2">
    <source>
        <dbReference type="EMBL" id="CAG5005519.1"/>
    </source>
</evidence>
<evidence type="ECO:0000313" key="3">
    <source>
        <dbReference type="Proteomes" id="UP000680038"/>
    </source>
</evidence>
<evidence type="ECO:0000259" key="1">
    <source>
        <dbReference type="Pfam" id="PF19051"/>
    </source>
</evidence>
<name>A0A916NCN0_9BACT</name>
<sequence length="243" mass="27212">MPFRWRGYWDFGTGALGDMGCHFMDVPFRALKLGYPTSVECSVGSVYADFFKEAFFDDVCPPSTSIHLKFPSKTGQGKEISFSWYDGGIRPQLPEGCDYQRVFGSKDGGMLFIGTKGILSAEMFGENPVLWPEAKFQHVRVPGAKRALVPGNHQGHQQQFIQACKKGYGSYTSSAFDEAGPLTEIVLMGNLAVRSFLYRESKADGKGFNFPGRQKLLWDGANMKITNFDTSNQFVKRDYRTGW</sequence>